<dbReference type="Pfam" id="PF11298">
    <property type="entry name" value="DUF3099"/>
    <property type="match status" value="1"/>
</dbReference>
<feature type="compositionally biased region" description="Basic and acidic residues" evidence="1">
    <location>
        <begin position="108"/>
        <end position="118"/>
    </location>
</feature>
<name>A0ABN2MFU0_9ACTN</name>
<sequence>MSRRRPDPVLITDAPESPERERLGREVRYLIMMGIRAACLIVAAILVSNKPPHYGWWVIGCVVGMVVLPWLAVLIANDRPAKARYRMSRYLHRPAAPPPTDPRSLPTPREDRVIDADD</sequence>
<keyword evidence="2" id="KW-0812">Transmembrane</keyword>
<evidence type="ECO:0000313" key="3">
    <source>
        <dbReference type="EMBL" id="GAA1824217.1"/>
    </source>
</evidence>
<dbReference type="EMBL" id="BAAALT010000209">
    <property type="protein sequence ID" value="GAA1824217.1"/>
    <property type="molecule type" value="Genomic_DNA"/>
</dbReference>
<keyword evidence="2" id="KW-1133">Transmembrane helix</keyword>
<keyword evidence="4" id="KW-1185">Reference proteome</keyword>
<feature type="transmembrane region" description="Helical" evidence="2">
    <location>
        <begin position="29"/>
        <end position="48"/>
    </location>
</feature>
<proteinExistence type="predicted"/>
<dbReference type="Proteomes" id="UP001500218">
    <property type="component" value="Unassembled WGS sequence"/>
</dbReference>
<accession>A0ABN2MFU0</accession>
<organism evidence="3 4">
    <name type="scientific">Luedemannella flava</name>
    <dbReference type="NCBI Taxonomy" id="349316"/>
    <lineage>
        <taxon>Bacteria</taxon>
        <taxon>Bacillati</taxon>
        <taxon>Actinomycetota</taxon>
        <taxon>Actinomycetes</taxon>
        <taxon>Micromonosporales</taxon>
        <taxon>Micromonosporaceae</taxon>
        <taxon>Luedemannella</taxon>
    </lineage>
</organism>
<feature type="region of interest" description="Disordered" evidence="1">
    <location>
        <begin position="92"/>
        <end position="118"/>
    </location>
</feature>
<feature type="transmembrane region" description="Helical" evidence="2">
    <location>
        <begin position="54"/>
        <end position="76"/>
    </location>
</feature>
<dbReference type="InterPro" id="IPR021449">
    <property type="entry name" value="DUF3099"/>
</dbReference>
<evidence type="ECO:0000256" key="1">
    <source>
        <dbReference type="SAM" id="MobiDB-lite"/>
    </source>
</evidence>
<comment type="caution">
    <text evidence="3">The sequence shown here is derived from an EMBL/GenBank/DDBJ whole genome shotgun (WGS) entry which is preliminary data.</text>
</comment>
<gene>
    <name evidence="3" type="ORF">GCM10009682_50610</name>
</gene>
<dbReference type="RefSeq" id="WP_344137424.1">
    <property type="nucleotide sequence ID" value="NZ_BAAALT010000209.1"/>
</dbReference>
<evidence type="ECO:0008006" key="5">
    <source>
        <dbReference type="Google" id="ProtNLM"/>
    </source>
</evidence>
<protein>
    <recommendedName>
        <fullName evidence="5">DUF3099 domain-containing protein</fullName>
    </recommendedName>
</protein>
<keyword evidence="2" id="KW-0472">Membrane</keyword>
<evidence type="ECO:0000313" key="4">
    <source>
        <dbReference type="Proteomes" id="UP001500218"/>
    </source>
</evidence>
<reference evidence="3 4" key="1">
    <citation type="journal article" date="2019" name="Int. J. Syst. Evol. Microbiol.">
        <title>The Global Catalogue of Microorganisms (GCM) 10K type strain sequencing project: providing services to taxonomists for standard genome sequencing and annotation.</title>
        <authorList>
            <consortium name="The Broad Institute Genomics Platform"/>
            <consortium name="The Broad Institute Genome Sequencing Center for Infectious Disease"/>
            <person name="Wu L."/>
            <person name="Ma J."/>
        </authorList>
    </citation>
    <scope>NUCLEOTIDE SEQUENCE [LARGE SCALE GENOMIC DNA]</scope>
    <source>
        <strain evidence="3 4">JCM 13250</strain>
    </source>
</reference>
<evidence type="ECO:0000256" key="2">
    <source>
        <dbReference type="SAM" id="Phobius"/>
    </source>
</evidence>